<keyword evidence="3 6" id="KW-0812">Transmembrane</keyword>
<protein>
    <submittedName>
        <fullName evidence="7">C4-dicarboxylate transporter</fullName>
    </submittedName>
</protein>
<dbReference type="Pfam" id="PF03606">
    <property type="entry name" value="DcuC"/>
    <property type="match status" value="1"/>
</dbReference>
<accession>A0A917JC47</accession>
<feature type="transmembrane region" description="Helical" evidence="6">
    <location>
        <begin position="404"/>
        <end position="422"/>
    </location>
</feature>
<feature type="transmembrane region" description="Helical" evidence="6">
    <location>
        <begin position="95"/>
        <end position="116"/>
    </location>
</feature>
<feature type="transmembrane region" description="Helical" evidence="6">
    <location>
        <begin position="462"/>
        <end position="482"/>
    </location>
</feature>
<dbReference type="AlphaFoldDB" id="A0A917JC47"/>
<feature type="transmembrane region" description="Helical" evidence="6">
    <location>
        <begin position="300"/>
        <end position="321"/>
    </location>
</feature>
<reference evidence="7" key="2">
    <citation type="submission" date="2020-09" db="EMBL/GenBank/DDBJ databases">
        <authorList>
            <person name="Sun Q."/>
            <person name="Sedlacek I."/>
        </authorList>
    </citation>
    <scope>NUCLEOTIDE SEQUENCE</scope>
    <source>
        <strain evidence="7">CCM 8711</strain>
    </source>
</reference>
<evidence type="ECO:0000256" key="3">
    <source>
        <dbReference type="ARBA" id="ARBA00022692"/>
    </source>
</evidence>
<keyword evidence="5 6" id="KW-0472">Membrane</keyword>
<feature type="transmembrane region" description="Helical" evidence="6">
    <location>
        <begin position="333"/>
        <end position="357"/>
    </location>
</feature>
<keyword evidence="8" id="KW-1185">Reference proteome</keyword>
<comment type="subcellular location">
    <subcellularLocation>
        <location evidence="1">Cell membrane</location>
        <topology evidence="1">Multi-pass membrane protein</topology>
    </subcellularLocation>
</comment>
<evidence type="ECO:0000256" key="2">
    <source>
        <dbReference type="ARBA" id="ARBA00022475"/>
    </source>
</evidence>
<organism evidence="7 8">
    <name type="scientific">Mucilaginibacter galii</name>
    <dbReference type="NCBI Taxonomy" id="2005073"/>
    <lineage>
        <taxon>Bacteria</taxon>
        <taxon>Pseudomonadati</taxon>
        <taxon>Bacteroidota</taxon>
        <taxon>Sphingobacteriia</taxon>
        <taxon>Sphingobacteriales</taxon>
        <taxon>Sphingobacteriaceae</taxon>
        <taxon>Mucilaginibacter</taxon>
    </lineage>
</organism>
<evidence type="ECO:0000313" key="8">
    <source>
        <dbReference type="Proteomes" id="UP000662074"/>
    </source>
</evidence>
<dbReference type="InterPro" id="IPR018385">
    <property type="entry name" value="C4_dicarb_anaerob_car-like"/>
</dbReference>
<gene>
    <name evidence="7" type="ORF">GCM10011425_31090</name>
</gene>
<keyword evidence="4 6" id="KW-1133">Transmembrane helix</keyword>
<dbReference type="EMBL" id="BMDO01000009">
    <property type="protein sequence ID" value="GGI51897.1"/>
    <property type="molecule type" value="Genomic_DNA"/>
</dbReference>
<feature type="transmembrane region" description="Helical" evidence="6">
    <location>
        <begin position="428"/>
        <end position="450"/>
    </location>
</feature>
<name>A0A917JC47_9SPHI</name>
<feature type="transmembrane region" description="Helical" evidence="6">
    <location>
        <begin position="137"/>
        <end position="156"/>
    </location>
</feature>
<evidence type="ECO:0000256" key="5">
    <source>
        <dbReference type="ARBA" id="ARBA00023136"/>
    </source>
</evidence>
<feature type="transmembrane region" description="Helical" evidence="6">
    <location>
        <begin position="162"/>
        <end position="185"/>
    </location>
</feature>
<evidence type="ECO:0000313" key="7">
    <source>
        <dbReference type="EMBL" id="GGI51897.1"/>
    </source>
</evidence>
<feature type="transmembrane region" description="Helical" evidence="6">
    <location>
        <begin position="377"/>
        <end position="397"/>
    </location>
</feature>
<comment type="caution">
    <text evidence="7">The sequence shown here is derived from an EMBL/GenBank/DDBJ whole genome shotgun (WGS) entry which is preliminary data.</text>
</comment>
<feature type="transmembrane region" description="Helical" evidence="6">
    <location>
        <begin position="220"/>
        <end position="237"/>
    </location>
</feature>
<dbReference type="PANTHER" id="PTHR43652">
    <property type="entry name" value="BASIC AMINO ACID ANTIPORTER YFCC-RELATED"/>
    <property type="match status" value="1"/>
</dbReference>
<proteinExistence type="predicted"/>
<evidence type="ECO:0000256" key="6">
    <source>
        <dbReference type="SAM" id="Phobius"/>
    </source>
</evidence>
<dbReference type="Proteomes" id="UP000662074">
    <property type="component" value="Unassembled WGS sequence"/>
</dbReference>
<feature type="transmembrane region" description="Helical" evidence="6">
    <location>
        <begin position="275"/>
        <end position="294"/>
    </location>
</feature>
<dbReference type="PANTHER" id="PTHR43652:SF6">
    <property type="entry name" value="ARGININE REPRESSOR"/>
    <property type="match status" value="1"/>
</dbReference>
<sequence length="484" mass="51563">MGVIVLAALATLLVPAGKFDTLTYAAPGFTLNKNGTDITLPGTQKTLDSLHIVTPLTAFEQGTIRKPVSVPGSYHRLPKNAQGVVSIIEAPIKGIYDTIDIVLFILLIGGFIHVFNETGALEAGLKSLSAKMQGHEGWLIIIVTFLLTFGGASYGMAEEAFAFYPVLVPLFLAAGYDLLVPVAVIFGGTQLGTLSSFSNPFSTIIASNACGISWTDGINGRLIMFVLSATVYIAYVFRYSQKVKLNPSASLVYRFDGVVQSPFPAFSRDAVATKLSTRSSLLLSIFFLAFAVMITGVVKFHWWLLEMSAVFVVAAVLVAVIQRMNQKVFIDTFIKGAEGLLSVAFIVGAARGVTAILDGGNISDTIVHEASIMVSGLPPGLFIILLMLLYCVFTLFISSSSGMAVVTMPIMGGLALAAHVPGREIVNSYLFGMGIMGFVTPTGLILPSLALVGISIKSWWKFAWPLMLMLLVLCGGALLIGVNL</sequence>
<evidence type="ECO:0000256" key="4">
    <source>
        <dbReference type="ARBA" id="ARBA00022989"/>
    </source>
</evidence>
<reference evidence="7" key="1">
    <citation type="journal article" date="2014" name="Int. J. Syst. Evol. Microbiol.">
        <title>Complete genome sequence of Corynebacterium casei LMG S-19264T (=DSM 44701T), isolated from a smear-ripened cheese.</title>
        <authorList>
            <consortium name="US DOE Joint Genome Institute (JGI-PGF)"/>
            <person name="Walter F."/>
            <person name="Albersmeier A."/>
            <person name="Kalinowski J."/>
            <person name="Ruckert C."/>
        </authorList>
    </citation>
    <scope>NUCLEOTIDE SEQUENCE</scope>
    <source>
        <strain evidence="7">CCM 8711</strain>
    </source>
</reference>
<evidence type="ECO:0000256" key="1">
    <source>
        <dbReference type="ARBA" id="ARBA00004651"/>
    </source>
</evidence>
<keyword evidence="2" id="KW-1003">Cell membrane</keyword>
<dbReference type="InterPro" id="IPR051679">
    <property type="entry name" value="DASS-Related_Transporters"/>
</dbReference>
<dbReference type="GO" id="GO:0005886">
    <property type="term" value="C:plasma membrane"/>
    <property type="evidence" value="ECO:0007669"/>
    <property type="project" value="UniProtKB-SubCell"/>
</dbReference>